<evidence type="ECO:0000313" key="2">
    <source>
        <dbReference type="Proteomes" id="UP001139028"/>
    </source>
</evidence>
<name>A0A9X2ESH5_9GAMM</name>
<sequence length="134" mass="14524">MYSKIYSALVQHYISGGFGLPTGYENDGFEPDVGAPYAAVYNLPADSYPDTVGEIGRDERVGIFQISIFYPTGGGRGDALAMTDQILMHFKAGSFPEYSGQIVTIHSSTISPGRVVDGWYQLDISAAWTATTLR</sequence>
<comment type="caution">
    <text evidence="1">The sequence shown here is derived from an EMBL/GenBank/DDBJ whole genome shotgun (WGS) entry which is preliminary data.</text>
</comment>
<dbReference type="Proteomes" id="UP001139028">
    <property type="component" value="Unassembled WGS sequence"/>
</dbReference>
<keyword evidence="2" id="KW-1185">Reference proteome</keyword>
<dbReference type="Pfam" id="PF13554">
    <property type="entry name" value="Phage_tail_terminator_5"/>
    <property type="match status" value="1"/>
</dbReference>
<organism evidence="1 2">
    <name type="scientific">Microbulbifer okhotskensis</name>
    <dbReference type="NCBI Taxonomy" id="2926617"/>
    <lineage>
        <taxon>Bacteria</taxon>
        <taxon>Pseudomonadati</taxon>
        <taxon>Pseudomonadota</taxon>
        <taxon>Gammaproteobacteria</taxon>
        <taxon>Cellvibrionales</taxon>
        <taxon>Microbulbiferaceae</taxon>
        <taxon>Microbulbifer</taxon>
    </lineage>
</organism>
<accession>A0A9X2ESH5</accession>
<dbReference type="Gene3D" id="3.30.2000.20">
    <property type="match status" value="1"/>
</dbReference>
<dbReference type="AlphaFoldDB" id="A0A9X2ESH5"/>
<reference evidence="1" key="1">
    <citation type="journal article" date="2022" name="Arch. Microbiol.">
        <title>Microbulbifer okhotskensis sp. nov., isolated from a deep bottom sediment of the Okhotsk Sea.</title>
        <authorList>
            <person name="Romanenko L."/>
            <person name="Kurilenko V."/>
            <person name="Otstavnykh N."/>
            <person name="Velansky P."/>
            <person name="Isaeva M."/>
            <person name="Mikhailov V."/>
        </authorList>
    </citation>
    <scope>NUCLEOTIDE SEQUENCE</scope>
    <source>
        <strain evidence="1">OS29</strain>
    </source>
</reference>
<dbReference type="RefSeq" id="WP_252473080.1">
    <property type="nucleotide sequence ID" value="NZ_JALBWM010000260.1"/>
</dbReference>
<protein>
    <submittedName>
        <fullName evidence="1">DUF4128 domain-containing protein</fullName>
    </submittedName>
</protein>
<dbReference type="EMBL" id="JALBWM010000260">
    <property type="protein sequence ID" value="MCO1336970.1"/>
    <property type="molecule type" value="Genomic_DNA"/>
</dbReference>
<proteinExistence type="predicted"/>
<gene>
    <name evidence="1" type="ORF">MO867_21840</name>
</gene>
<evidence type="ECO:0000313" key="1">
    <source>
        <dbReference type="EMBL" id="MCO1336970.1"/>
    </source>
</evidence>
<dbReference type="InterPro" id="IPR025395">
    <property type="entry name" value="Phage_tail_terminator-like"/>
</dbReference>